<reference evidence="6" key="1">
    <citation type="journal article" date="2014" name="Front. Microbiol.">
        <title>High frequency of phylogenetically diverse reductive dehalogenase-homologous genes in deep subseafloor sedimentary metagenomes.</title>
        <authorList>
            <person name="Kawai M."/>
            <person name="Futagami T."/>
            <person name="Toyoda A."/>
            <person name="Takaki Y."/>
            <person name="Nishi S."/>
            <person name="Hori S."/>
            <person name="Arai W."/>
            <person name="Tsubouchi T."/>
            <person name="Morono Y."/>
            <person name="Uchiyama I."/>
            <person name="Ito T."/>
            <person name="Fujiyama A."/>
            <person name="Inagaki F."/>
            <person name="Takami H."/>
        </authorList>
    </citation>
    <scope>NUCLEOTIDE SEQUENCE</scope>
    <source>
        <strain evidence="6">Expedition CK06-06</strain>
    </source>
</reference>
<accession>X0SV41</accession>
<dbReference type="PANTHER" id="PTHR11692:SF0">
    <property type="entry name" value="BIFUNCTIONAL PURINE BIOSYNTHESIS PROTEIN ATIC"/>
    <property type="match status" value="1"/>
</dbReference>
<dbReference type="PANTHER" id="PTHR11692">
    <property type="entry name" value="BIFUNCTIONAL PURINE BIOSYNTHESIS PROTEIN PURH"/>
    <property type="match status" value="1"/>
</dbReference>
<keyword evidence="1" id="KW-0808">Transferase</keyword>
<dbReference type="PROSITE" id="PS51855">
    <property type="entry name" value="MGS"/>
    <property type="match status" value="1"/>
</dbReference>
<feature type="domain" description="MGS-like" evidence="5">
    <location>
        <begin position="1"/>
        <end position="147"/>
    </location>
</feature>
<dbReference type="FunFam" id="3.40.50.1380:FF:000001">
    <property type="entry name" value="Bifunctional purine biosynthesis protein PurH"/>
    <property type="match status" value="1"/>
</dbReference>
<evidence type="ECO:0000313" key="6">
    <source>
        <dbReference type="EMBL" id="GAF67675.1"/>
    </source>
</evidence>
<dbReference type="GO" id="GO:0004643">
    <property type="term" value="F:phosphoribosylaminoimidazolecarboxamide formyltransferase activity"/>
    <property type="evidence" value="ECO:0007669"/>
    <property type="project" value="InterPro"/>
</dbReference>
<dbReference type="InterPro" id="IPR002695">
    <property type="entry name" value="PurH-like"/>
</dbReference>
<dbReference type="Gene3D" id="3.40.50.1380">
    <property type="entry name" value="Methylglyoxal synthase-like domain"/>
    <property type="match status" value="1"/>
</dbReference>
<sequence length="224" mass="25396">MSKTVLISVFDKRGVVELANFLDSAGWRILSSGGTFKKLTNECLNLNIQEISDYTGVEEMLGGRVKTLHPFIHGGILADRSKETHMDELKKLGIGSIDMVIVNLYPFEKVIQKDDVTMEEAVENIDIGGHTLIRAAAKNFKDVTVVVNPSDYKSLVNSLVYDSLNLDMRRKFASKAFSHIMRYDYFIANYFGSEDENFLIKGWKKEYNLKYGCNPQQNCAAIYR</sequence>
<dbReference type="SMART" id="SM00851">
    <property type="entry name" value="MGS"/>
    <property type="match status" value="1"/>
</dbReference>
<proteinExistence type="predicted"/>
<dbReference type="AlphaFoldDB" id="X0SV41"/>
<evidence type="ECO:0000256" key="4">
    <source>
        <dbReference type="ARBA" id="ARBA00023268"/>
    </source>
</evidence>
<dbReference type="InterPro" id="IPR011607">
    <property type="entry name" value="MGS-like_dom"/>
</dbReference>
<dbReference type="InterPro" id="IPR036914">
    <property type="entry name" value="MGS-like_dom_sf"/>
</dbReference>
<dbReference type="Pfam" id="PF02142">
    <property type="entry name" value="MGS"/>
    <property type="match status" value="1"/>
</dbReference>
<dbReference type="GO" id="GO:0006189">
    <property type="term" value="P:'de novo' IMP biosynthetic process"/>
    <property type="evidence" value="ECO:0007669"/>
    <property type="project" value="TreeGrafter"/>
</dbReference>
<evidence type="ECO:0000256" key="2">
    <source>
        <dbReference type="ARBA" id="ARBA00022755"/>
    </source>
</evidence>
<organism evidence="6">
    <name type="scientific">marine sediment metagenome</name>
    <dbReference type="NCBI Taxonomy" id="412755"/>
    <lineage>
        <taxon>unclassified sequences</taxon>
        <taxon>metagenomes</taxon>
        <taxon>ecological metagenomes</taxon>
    </lineage>
</organism>
<keyword evidence="3" id="KW-0378">Hydrolase</keyword>
<dbReference type="EMBL" id="BARS01007607">
    <property type="protein sequence ID" value="GAF67675.1"/>
    <property type="molecule type" value="Genomic_DNA"/>
</dbReference>
<keyword evidence="2" id="KW-0658">Purine biosynthesis</keyword>
<protein>
    <recommendedName>
        <fullName evidence="5">MGS-like domain-containing protein</fullName>
    </recommendedName>
</protein>
<keyword evidence="4" id="KW-0511">Multifunctional enzyme</keyword>
<dbReference type="GO" id="GO:0005829">
    <property type="term" value="C:cytosol"/>
    <property type="evidence" value="ECO:0007669"/>
    <property type="project" value="TreeGrafter"/>
</dbReference>
<feature type="non-terminal residue" evidence="6">
    <location>
        <position position="224"/>
    </location>
</feature>
<dbReference type="SUPFAM" id="SSF52335">
    <property type="entry name" value="Methylglyoxal synthase-like"/>
    <property type="match status" value="1"/>
</dbReference>
<dbReference type="CDD" id="cd01421">
    <property type="entry name" value="IMPCH"/>
    <property type="match status" value="1"/>
</dbReference>
<evidence type="ECO:0000256" key="1">
    <source>
        <dbReference type="ARBA" id="ARBA00022679"/>
    </source>
</evidence>
<evidence type="ECO:0000256" key="3">
    <source>
        <dbReference type="ARBA" id="ARBA00022801"/>
    </source>
</evidence>
<dbReference type="GO" id="GO:0003937">
    <property type="term" value="F:IMP cyclohydrolase activity"/>
    <property type="evidence" value="ECO:0007669"/>
    <property type="project" value="InterPro"/>
</dbReference>
<name>X0SV41_9ZZZZ</name>
<comment type="caution">
    <text evidence="6">The sequence shown here is derived from an EMBL/GenBank/DDBJ whole genome shotgun (WGS) entry which is preliminary data.</text>
</comment>
<dbReference type="Pfam" id="PF01808">
    <property type="entry name" value="AICARFT_IMPCHas"/>
    <property type="match status" value="1"/>
</dbReference>
<evidence type="ECO:0000259" key="5">
    <source>
        <dbReference type="PROSITE" id="PS51855"/>
    </source>
</evidence>
<gene>
    <name evidence="6" type="ORF">S01H1_14610</name>
</gene>